<evidence type="ECO:0000259" key="1">
    <source>
        <dbReference type="Pfam" id="PF21056"/>
    </source>
</evidence>
<proteinExistence type="predicted"/>
<dbReference type="AlphaFoldDB" id="A0A9D4HGP3"/>
<evidence type="ECO:0000313" key="3">
    <source>
        <dbReference type="Proteomes" id="UP000828390"/>
    </source>
</evidence>
<evidence type="ECO:0000313" key="2">
    <source>
        <dbReference type="EMBL" id="KAH3718202.1"/>
    </source>
</evidence>
<name>A0A9D4HGP3_DREPO</name>
<keyword evidence="3" id="KW-1185">Reference proteome</keyword>
<gene>
    <name evidence="2" type="ORF">DPMN_061001</name>
</gene>
<dbReference type="Pfam" id="PF21056">
    <property type="entry name" value="ZSWIM1-3_RNaseH-like"/>
    <property type="match status" value="1"/>
</dbReference>
<dbReference type="Proteomes" id="UP000828390">
    <property type="component" value="Unassembled WGS sequence"/>
</dbReference>
<reference evidence="2" key="1">
    <citation type="journal article" date="2019" name="bioRxiv">
        <title>The Genome of the Zebra Mussel, Dreissena polymorpha: A Resource for Invasive Species Research.</title>
        <authorList>
            <person name="McCartney M.A."/>
            <person name="Auch B."/>
            <person name="Kono T."/>
            <person name="Mallez S."/>
            <person name="Zhang Y."/>
            <person name="Obille A."/>
            <person name="Becker A."/>
            <person name="Abrahante J.E."/>
            <person name="Garbe J."/>
            <person name="Badalamenti J.P."/>
            <person name="Herman A."/>
            <person name="Mangelson H."/>
            <person name="Liachko I."/>
            <person name="Sullivan S."/>
            <person name="Sone E.D."/>
            <person name="Koren S."/>
            <person name="Silverstein K.A.T."/>
            <person name="Beckman K.B."/>
            <person name="Gohl D.M."/>
        </authorList>
    </citation>
    <scope>NUCLEOTIDE SEQUENCE</scope>
    <source>
        <strain evidence="2">Duluth1</strain>
        <tissue evidence="2">Whole animal</tissue>
    </source>
</reference>
<reference evidence="2" key="2">
    <citation type="submission" date="2020-11" db="EMBL/GenBank/DDBJ databases">
        <authorList>
            <person name="McCartney M.A."/>
            <person name="Auch B."/>
            <person name="Kono T."/>
            <person name="Mallez S."/>
            <person name="Becker A."/>
            <person name="Gohl D.M."/>
            <person name="Silverstein K.A.T."/>
            <person name="Koren S."/>
            <person name="Bechman K.B."/>
            <person name="Herman A."/>
            <person name="Abrahante J.E."/>
            <person name="Garbe J."/>
        </authorList>
    </citation>
    <scope>NUCLEOTIDE SEQUENCE</scope>
    <source>
        <strain evidence="2">Duluth1</strain>
        <tissue evidence="2">Whole animal</tissue>
    </source>
</reference>
<dbReference type="EMBL" id="JAIWYP010000013">
    <property type="protein sequence ID" value="KAH3718202.1"/>
    <property type="molecule type" value="Genomic_DNA"/>
</dbReference>
<organism evidence="2 3">
    <name type="scientific">Dreissena polymorpha</name>
    <name type="common">Zebra mussel</name>
    <name type="synonym">Mytilus polymorpha</name>
    <dbReference type="NCBI Taxonomy" id="45954"/>
    <lineage>
        <taxon>Eukaryota</taxon>
        <taxon>Metazoa</taxon>
        <taxon>Spiralia</taxon>
        <taxon>Lophotrochozoa</taxon>
        <taxon>Mollusca</taxon>
        <taxon>Bivalvia</taxon>
        <taxon>Autobranchia</taxon>
        <taxon>Heteroconchia</taxon>
        <taxon>Euheterodonta</taxon>
        <taxon>Imparidentia</taxon>
        <taxon>Neoheterodontei</taxon>
        <taxon>Myida</taxon>
        <taxon>Dreissenoidea</taxon>
        <taxon>Dreissenidae</taxon>
        <taxon>Dreissena</taxon>
    </lineage>
</organism>
<feature type="domain" description="ZSWIM1/3 RNaseH-like" evidence="1">
    <location>
        <begin position="1"/>
        <end position="55"/>
    </location>
</feature>
<dbReference type="InterPro" id="IPR048324">
    <property type="entry name" value="ZSWIM1-3_RNaseH-like"/>
</dbReference>
<protein>
    <recommendedName>
        <fullName evidence="1">ZSWIM1/3 RNaseH-like domain-containing protein</fullName>
    </recommendedName>
</protein>
<accession>A0A9D4HGP3</accession>
<comment type="caution">
    <text evidence="2">The sequence shown here is derived from an EMBL/GenBank/DDBJ whole genome shotgun (WGS) entry which is preliminary data.</text>
</comment>
<sequence length="56" mass="6467">MRDLFQTYPGFLCKDATNKVNDFRMPLYVLLIEHGNGQSEVVGMWLVADETEEMIT</sequence>